<dbReference type="Gene3D" id="3.30.70.890">
    <property type="entry name" value="GHMP kinase, C-terminal domain"/>
    <property type="match status" value="1"/>
</dbReference>
<organism evidence="1 2">
    <name type="scientific">Longibacter salinarum</name>
    <dbReference type="NCBI Taxonomy" id="1850348"/>
    <lineage>
        <taxon>Bacteria</taxon>
        <taxon>Pseudomonadati</taxon>
        <taxon>Rhodothermota</taxon>
        <taxon>Rhodothermia</taxon>
        <taxon>Rhodothermales</taxon>
        <taxon>Salisaetaceae</taxon>
        <taxon>Longibacter</taxon>
    </lineage>
</organism>
<sequence length="393" mass="42297">MLEACFGGGDSPVQQATVAGVVDVQAAQTHYSTGFALLMPVKASVTVACRPSSGSSSRLVFASDAGPWTAATSPDQPPEPDAPSWHHLLHLLLYGSEEQDPPGWSASDEGRRPSAYDIAVVSSIPGSAQDAYFSALAIAVTRALGRLADAAGAKSGISRVRSNVIPDLREAIEQTTARPTSIASLIAAHAGMDGPFTLVDTGTYEFLPVQTKAREALDWAVIDPGRPAPRSNAWHWNVRERADEALAILRKHGFDGLRSFRNVEHRDLDRALDSLPERLRPVTRHLVTENRRVQKHVAAMRRGDWQMIGALLLMSHASLRDYLEATTALADEVVEAVESVMLEGVYGACMTSRDGLILVTGRPHALDNLLDSIPKAVSQAADDVDADLHTIRP</sequence>
<dbReference type="EMBL" id="PDEQ01000004">
    <property type="protein sequence ID" value="PEN13426.1"/>
    <property type="molecule type" value="Genomic_DNA"/>
</dbReference>
<protein>
    <recommendedName>
        <fullName evidence="3">Galactokinase N-terminal domain-containing protein</fullName>
    </recommendedName>
</protein>
<name>A0A2A8CXP8_9BACT</name>
<dbReference type="InterPro" id="IPR014721">
    <property type="entry name" value="Ribsml_uS5_D2-typ_fold_subgr"/>
</dbReference>
<dbReference type="Proteomes" id="UP000220102">
    <property type="component" value="Unassembled WGS sequence"/>
</dbReference>
<reference evidence="1 2" key="1">
    <citation type="submission" date="2017-10" db="EMBL/GenBank/DDBJ databases">
        <title>Draft genome of Longibacter Salinarum.</title>
        <authorList>
            <person name="Goh K.M."/>
            <person name="Shamsir M.S."/>
            <person name="Lim S.W."/>
        </authorList>
    </citation>
    <scope>NUCLEOTIDE SEQUENCE [LARGE SCALE GENOMIC DNA]</scope>
    <source>
        <strain evidence="1 2">KCTC 52045</strain>
    </source>
</reference>
<evidence type="ECO:0000313" key="2">
    <source>
        <dbReference type="Proteomes" id="UP000220102"/>
    </source>
</evidence>
<evidence type="ECO:0000313" key="1">
    <source>
        <dbReference type="EMBL" id="PEN13426.1"/>
    </source>
</evidence>
<dbReference type="SUPFAM" id="SSF55060">
    <property type="entry name" value="GHMP Kinase, C-terminal domain"/>
    <property type="match status" value="1"/>
</dbReference>
<accession>A0A2A8CXP8</accession>
<keyword evidence="2" id="KW-1185">Reference proteome</keyword>
<comment type="caution">
    <text evidence="1">The sequence shown here is derived from an EMBL/GenBank/DDBJ whole genome shotgun (WGS) entry which is preliminary data.</text>
</comment>
<proteinExistence type="predicted"/>
<dbReference type="AlphaFoldDB" id="A0A2A8CXP8"/>
<dbReference type="InterPro" id="IPR036554">
    <property type="entry name" value="GHMP_kinase_C_sf"/>
</dbReference>
<evidence type="ECO:0008006" key="3">
    <source>
        <dbReference type="Google" id="ProtNLM"/>
    </source>
</evidence>
<dbReference type="Gene3D" id="3.30.230.10">
    <property type="match status" value="1"/>
</dbReference>
<gene>
    <name evidence="1" type="ORF">CRI94_08875</name>
</gene>